<protein>
    <submittedName>
        <fullName evidence="1">Uncharacterized protein</fullName>
    </submittedName>
</protein>
<evidence type="ECO:0000313" key="1">
    <source>
        <dbReference type="EMBL" id="KAI0049623.1"/>
    </source>
</evidence>
<dbReference type="EMBL" id="MU275871">
    <property type="protein sequence ID" value="KAI0049623.1"/>
    <property type="molecule type" value="Genomic_DNA"/>
</dbReference>
<name>A0ACB8S0H3_9AGAM</name>
<dbReference type="Proteomes" id="UP000814033">
    <property type="component" value="Unassembled WGS sequence"/>
</dbReference>
<proteinExistence type="predicted"/>
<reference evidence="1" key="1">
    <citation type="submission" date="2021-02" db="EMBL/GenBank/DDBJ databases">
        <authorList>
            <consortium name="DOE Joint Genome Institute"/>
            <person name="Ahrendt S."/>
            <person name="Looney B.P."/>
            <person name="Miyauchi S."/>
            <person name="Morin E."/>
            <person name="Drula E."/>
            <person name="Courty P.E."/>
            <person name="Chicoki N."/>
            <person name="Fauchery L."/>
            <person name="Kohler A."/>
            <person name="Kuo A."/>
            <person name="Labutti K."/>
            <person name="Pangilinan J."/>
            <person name="Lipzen A."/>
            <person name="Riley R."/>
            <person name="Andreopoulos W."/>
            <person name="He G."/>
            <person name="Johnson J."/>
            <person name="Barry K.W."/>
            <person name="Grigoriev I.V."/>
            <person name="Nagy L."/>
            <person name="Hibbett D."/>
            <person name="Henrissat B."/>
            <person name="Matheny P.B."/>
            <person name="Labbe J."/>
            <person name="Martin F."/>
        </authorList>
    </citation>
    <scope>NUCLEOTIDE SEQUENCE</scope>
    <source>
        <strain evidence="1">FP105234-sp</strain>
    </source>
</reference>
<comment type="caution">
    <text evidence="1">The sequence shown here is derived from an EMBL/GenBank/DDBJ whole genome shotgun (WGS) entry which is preliminary data.</text>
</comment>
<keyword evidence="2" id="KW-1185">Reference proteome</keyword>
<sequence>MSLIARAPALRRSLLRSRLAAPARGSHGEYKHIPFATTDGQSKAVFGGKVVAFLAAGFILPFAASAYQLKKAGGG</sequence>
<reference evidence="1" key="2">
    <citation type="journal article" date="2022" name="New Phytol.">
        <title>Evolutionary transition to the ectomycorrhizal habit in the genomes of a hyperdiverse lineage of mushroom-forming fungi.</title>
        <authorList>
            <person name="Looney B."/>
            <person name="Miyauchi S."/>
            <person name="Morin E."/>
            <person name="Drula E."/>
            <person name="Courty P.E."/>
            <person name="Kohler A."/>
            <person name="Kuo A."/>
            <person name="LaButti K."/>
            <person name="Pangilinan J."/>
            <person name="Lipzen A."/>
            <person name="Riley R."/>
            <person name="Andreopoulos W."/>
            <person name="He G."/>
            <person name="Johnson J."/>
            <person name="Nolan M."/>
            <person name="Tritt A."/>
            <person name="Barry K.W."/>
            <person name="Grigoriev I.V."/>
            <person name="Nagy L.G."/>
            <person name="Hibbett D."/>
            <person name="Henrissat B."/>
            <person name="Matheny P.B."/>
            <person name="Labbe J."/>
            <person name="Martin F.M."/>
        </authorList>
    </citation>
    <scope>NUCLEOTIDE SEQUENCE</scope>
    <source>
        <strain evidence="1">FP105234-sp</strain>
    </source>
</reference>
<evidence type="ECO:0000313" key="2">
    <source>
        <dbReference type="Proteomes" id="UP000814033"/>
    </source>
</evidence>
<gene>
    <name evidence="1" type="ORF">FA95DRAFT_1604262</name>
</gene>
<organism evidence="1 2">
    <name type="scientific">Auriscalpium vulgare</name>
    <dbReference type="NCBI Taxonomy" id="40419"/>
    <lineage>
        <taxon>Eukaryota</taxon>
        <taxon>Fungi</taxon>
        <taxon>Dikarya</taxon>
        <taxon>Basidiomycota</taxon>
        <taxon>Agaricomycotina</taxon>
        <taxon>Agaricomycetes</taxon>
        <taxon>Russulales</taxon>
        <taxon>Auriscalpiaceae</taxon>
        <taxon>Auriscalpium</taxon>
    </lineage>
</organism>
<accession>A0ACB8S0H3</accession>